<dbReference type="SUPFAM" id="SSF55781">
    <property type="entry name" value="GAF domain-like"/>
    <property type="match status" value="2"/>
</dbReference>
<dbReference type="PANTHER" id="PTHR42878:SF7">
    <property type="entry name" value="SENSOR HISTIDINE KINASE GLRK"/>
    <property type="match status" value="1"/>
</dbReference>
<dbReference type="SMART" id="SM00065">
    <property type="entry name" value="GAF"/>
    <property type="match status" value="2"/>
</dbReference>
<keyword evidence="7" id="KW-0547">Nucleotide-binding</keyword>
<comment type="catalytic activity">
    <reaction evidence="1">
        <text>ATP + protein L-histidine = ADP + protein N-phospho-L-histidine.</text>
        <dbReference type="EC" id="2.7.13.3"/>
    </reaction>
</comment>
<dbReference type="SMART" id="SM00091">
    <property type="entry name" value="PAS"/>
    <property type="match status" value="1"/>
</dbReference>
<evidence type="ECO:0000256" key="11">
    <source>
        <dbReference type="ARBA" id="ARBA00023012"/>
    </source>
</evidence>
<dbReference type="PRINTS" id="PR00344">
    <property type="entry name" value="BCTRLSENSOR"/>
</dbReference>
<keyword evidence="11" id="KW-0902">Two-component regulatory system</keyword>
<name>A0ABV0KJG5_9CYAN</name>
<dbReference type="EC" id="2.7.13.3" evidence="3"/>
<dbReference type="InterPro" id="IPR004358">
    <property type="entry name" value="Sig_transdc_His_kin-like_C"/>
</dbReference>
<comment type="caution">
    <text evidence="16">The sequence shown here is derived from an EMBL/GenBank/DDBJ whole genome shotgun (WGS) entry which is preliminary data.</text>
</comment>
<dbReference type="Gene3D" id="3.10.580.10">
    <property type="entry name" value="CBS-domain"/>
    <property type="match status" value="1"/>
</dbReference>
<keyword evidence="10" id="KW-1133">Transmembrane helix</keyword>
<sequence length="864" mass="96981">MQQQPLLAPDATVLEAVQQLSQNQSGCVLVMKQQQLAGICTEQDCLRAIAAGVNPAATTVEAVMTQSPLTLSHSETLSTAWQMMQDHQVAYLPIVNDQGHVLGVITEHSLLQAREAAILDQQQTSSNLQASNHRLTTMFASIPAGFHALDRAWRFTHVNQHAEALLQKTQQELLGQTVWEAFPEVVGTIFDHEFHQAMATQVSVRFEAFYAPLNRWFEVYAHPSQDGLFVYYQDVTERCHFYSQLQLQAQREQALNRVIQVMRNSLDLTTVFETATAEIARLLQADRADAIRYLPEHSVWKIVADSHSNQVLNNLVGMEFSDDANEPIADLKRFAVVQIEDIAQHPDPTVNQYAQMLPGTWLLVPIHFEATLWGCLALTRQQQQPWQTSEVDLACAIVDQLAIAIQQSQLYQQVQQLNGTLETQVQERTAQLRKALAYESLLKQITDRVRDSLDEHHILQTTMQELAAELDVLCCDTGLIDMERGTLTILYEAIRSDVVAAAKGTVLSLNTLYPVGQQRLQGGWVQFCSLADPIDVVRQVSCRFTILSCLITDDQGVLGDLWLLRPCDKCFEEPEIRLIQQVATQCAIALRQSRLYQEIQAQVDEQEQLNDLKDNFLSSVSHELRTPMSNIKMATQMLEIALKQAGTFNNTVASGDSNRIARYFKVLKDESEREINLINDLLGLSQVESGSDALTLTTVDLRSWLPDLASGFSERMLRQQQQLVVDVSENLPPLTTDFRYLKRTVTELLQNACKYTSSQETICVFAKAIVGGLQIGISNTGVEIAASERERIFEKFYRIPNADPWRYGGTGLGLALVKRLVERLGASIQVESGDHQTTFVITYAIAHKPSPDERVAPMTKRTNH</sequence>
<dbReference type="SMART" id="SM00116">
    <property type="entry name" value="CBS"/>
    <property type="match status" value="2"/>
</dbReference>
<evidence type="ECO:0000256" key="12">
    <source>
        <dbReference type="ARBA" id="ARBA00023136"/>
    </source>
</evidence>
<dbReference type="CDD" id="cd00130">
    <property type="entry name" value="PAS"/>
    <property type="match status" value="1"/>
</dbReference>
<dbReference type="SUPFAM" id="SSF55874">
    <property type="entry name" value="ATPase domain of HSP90 chaperone/DNA topoisomerase II/histidine kinase"/>
    <property type="match status" value="1"/>
</dbReference>
<dbReference type="SUPFAM" id="SSF47384">
    <property type="entry name" value="Homodimeric domain of signal transducing histidine kinase"/>
    <property type="match status" value="1"/>
</dbReference>
<organism evidence="16 17">
    <name type="scientific">Stenomitos frigidus AS-A4</name>
    <dbReference type="NCBI Taxonomy" id="2933935"/>
    <lineage>
        <taxon>Bacteria</taxon>
        <taxon>Bacillati</taxon>
        <taxon>Cyanobacteriota</taxon>
        <taxon>Cyanophyceae</taxon>
        <taxon>Leptolyngbyales</taxon>
        <taxon>Leptolyngbyaceae</taxon>
        <taxon>Stenomitos</taxon>
    </lineage>
</organism>
<keyword evidence="8" id="KW-0418">Kinase</keyword>
<proteinExistence type="predicted"/>
<evidence type="ECO:0000313" key="16">
    <source>
        <dbReference type="EMBL" id="MEP1059382.1"/>
    </source>
</evidence>
<dbReference type="PROSITE" id="PS51371">
    <property type="entry name" value="CBS"/>
    <property type="match status" value="2"/>
</dbReference>
<dbReference type="Gene3D" id="3.30.565.10">
    <property type="entry name" value="Histidine kinase-like ATPase, C-terminal domain"/>
    <property type="match status" value="1"/>
</dbReference>
<dbReference type="Pfam" id="PF01590">
    <property type="entry name" value="GAF"/>
    <property type="match status" value="1"/>
</dbReference>
<evidence type="ECO:0000256" key="3">
    <source>
        <dbReference type="ARBA" id="ARBA00012438"/>
    </source>
</evidence>
<dbReference type="SUPFAM" id="SSF55785">
    <property type="entry name" value="PYP-like sensor domain (PAS domain)"/>
    <property type="match status" value="1"/>
</dbReference>
<dbReference type="Pfam" id="PF00512">
    <property type="entry name" value="HisKA"/>
    <property type="match status" value="1"/>
</dbReference>
<keyword evidence="13" id="KW-0129">CBS domain</keyword>
<dbReference type="Pfam" id="PF08448">
    <property type="entry name" value="PAS_4"/>
    <property type="match status" value="1"/>
</dbReference>
<dbReference type="PROSITE" id="PS50109">
    <property type="entry name" value="HIS_KIN"/>
    <property type="match status" value="1"/>
</dbReference>
<dbReference type="InterPro" id="IPR013656">
    <property type="entry name" value="PAS_4"/>
</dbReference>
<evidence type="ECO:0000259" key="15">
    <source>
        <dbReference type="PROSITE" id="PS51371"/>
    </source>
</evidence>
<evidence type="ECO:0000256" key="4">
    <source>
        <dbReference type="ARBA" id="ARBA00022553"/>
    </source>
</evidence>
<feature type="domain" description="CBS" evidence="15">
    <location>
        <begin position="64"/>
        <end position="121"/>
    </location>
</feature>
<evidence type="ECO:0000256" key="2">
    <source>
        <dbReference type="ARBA" id="ARBA00004141"/>
    </source>
</evidence>
<dbReference type="Gene3D" id="3.30.450.20">
    <property type="entry name" value="PAS domain"/>
    <property type="match status" value="1"/>
</dbReference>
<dbReference type="InterPro" id="IPR029016">
    <property type="entry name" value="GAF-like_dom_sf"/>
</dbReference>
<dbReference type="InterPro" id="IPR003661">
    <property type="entry name" value="HisK_dim/P_dom"/>
</dbReference>
<dbReference type="EMBL" id="JAMPLM010000010">
    <property type="protein sequence ID" value="MEP1059382.1"/>
    <property type="molecule type" value="Genomic_DNA"/>
</dbReference>
<feature type="domain" description="CBS" evidence="15">
    <location>
        <begin position="1"/>
        <end position="56"/>
    </location>
</feature>
<dbReference type="InterPro" id="IPR000014">
    <property type="entry name" value="PAS"/>
</dbReference>
<evidence type="ECO:0000259" key="14">
    <source>
        <dbReference type="PROSITE" id="PS50109"/>
    </source>
</evidence>
<dbReference type="InterPro" id="IPR000644">
    <property type="entry name" value="CBS_dom"/>
</dbReference>
<evidence type="ECO:0000256" key="1">
    <source>
        <dbReference type="ARBA" id="ARBA00000085"/>
    </source>
</evidence>
<keyword evidence="12" id="KW-0472">Membrane</keyword>
<dbReference type="SMART" id="SM00387">
    <property type="entry name" value="HATPase_c"/>
    <property type="match status" value="1"/>
</dbReference>
<evidence type="ECO:0000256" key="9">
    <source>
        <dbReference type="ARBA" id="ARBA00022840"/>
    </source>
</evidence>
<dbReference type="Gene3D" id="3.30.450.40">
    <property type="match status" value="2"/>
</dbReference>
<dbReference type="InterPro" id="IPR036890">
    <property type="entry name" value="HATPase_C_sf"/>
</dbReference>
<evidence type="ECO:0000313" key="17">
    <source>
        <dbReference type="Proteomes" id="UP001476950"/>
    </source>
</evidence>
<dbReference type="PANTHER" id="PTHR42878">
    <property type="entry name" value="TWO-COMPONENT HISTIDINE KINASE"/>
    <property type="match status" value="1"/>
</dbReference>
<evidence type="ECO:0000256" key="5">
    <source>
        <dbReference type="ARBA" id="ARBA00022679"/>
    </source>
</evidence>
<dbReference type="InterPro" id="IPR005467">
    <property type="entry name" value="His_kinase_dom"/>
</dbReference>
<dbReference type="CDD" id="cd00082">
    <property type="entry name" value="HisKA"/>
    <property type="match status" value="1"/>
</dbReference>
<dbReference type="Gene3D" id="1.10.287.130">
    <property type="match status" value="1"/>
</dbReference>
<dbReference type="CDD" id="cd00075">
    <property type="entry name" value="HATPase"/>
    <property type="match status" value="1"/>
</dbReference>
<feature type="domain" description="Histidine kinase" evidence="14">
    <location>
        <begin position="619"/>
        <end position="847"/>
    </location>
</feature>
<protein>
    <recommendedName>
        <fullName evidence="3">histidine kinase</fullName>
        <ecNumber evidence="3">2.7.13.3</ecNumber>
    </recommendedName>
</protein>
<evidence type="ECO:0000256" key="10">
    <source>
        <dbReference type="ARBA" id="ARBA00022989"/>
    </source>
</evidence>
<comment type="subcellular location">
    <subcellularLocation>
        <location evidence="2">Membrane</location>
        <topology evidence="2">Multi-pass membrane protein</topology>
    </subcellularLocation>
</comment>
<keyword evidence="9" id="KW-0067">ATP-binding</keyword>
<dbReference type="Pfam" id="PF02518">
    <property type="entry name" value="HATPase_c"/>
    <property type="match status" value="1"/>
</dbReference>
<reference evidence="16 17" key="1">
    <citation type="submission" date="2022-04" db="EMBL/GenBank/DDBJ databases">
        <title>Positive selection, recombination, and allopatry shape intraspecific diversity of widespread and dominant cyanobacteria.</title>
        <authorList>
            <person name="Wei J."/>
            <person name="Shu W."/>
            <person name="Hu C."/>
        </authorList>
    </citation>
    <scope>NUCLEOTIDE SEQUENCE [LARGE SCALE GENOMIC DNA]</scope>
    <source>
        <strain evidence="16 17">AS-A4</strain>
    </source>
</reference>
<dbReference type="RefSeq" id="WP_190448750.1">
    <property type="nucleotide sequence ID" value="NZ_JAMPLM010000010.1"/>
</dbReference>
<dbReference type="SUPFAM" id="SSF54631">
    <property type="entry name" value="CBS-domain pair"/>
    <property type="match status" value="1"/>
</dbReference>
<dbReference type="InterPro" id="IPR036097">
    <property type="entry name" value="HisK_dim/P_sf"/>
</dbReference>
<evidence type="ECO:0000256" key="6">
    <source>
        <dbReference type="ARBA" id="ARBA00022692"/>
    </source>
</evidence>
<dbReference type="InterPro" id="IPR003594">
    <property type="entry name" value="HATPase_dom"/>
</dbReference>
<dbReference type="Pfam" id="PF00571">
    <property type="entry name" value="CBS"/>
    <property type="match status" value="2"/>
</dbReference>
<evidence type="ECO:0000256" key="13">
    <source>
        <dbReference type="PROSITE-ProRule" id="PRU00703"/>
    </source>
</evidence>
<dbReference type="Proteomes" id="UP001476950">
    <property type="component" value="Unassembled WGS sequence"/>
</dbReference>
<evidence type="ECO:0000256" key="7">
    <source>
        <dbReference type="ARBA" id="ARBA00022741"/>
    </source>
</evidence>
<dbReference type="InterPro" id="IPR046342">
    <property type="entry name" value="CBS_dom_sf"/>
</dbReference>
<gene>
    <name evidence="16" type="ORF">NDI38_13120</name>
</gene>
<dbReference type="InterPro" id="IPR050351">
    <property type="entry name" value="BphY/WalK/GraS-like"/>
</dbReference>
<keyword evidence="6" id="KW-0812">Transmembrane</keyword>
<evidence type="ECO:0000256" key="8">
    <source>
        <dbReference type="ARBA" id="ARBA00022777"/>
    </source>
</evidence>
<dbReference type="SMART" id="SM00388">
    <property type="entry name" value="HisKA"/>
    <property type="match status" value="1"/>
</dbReference>
<keyword evidence="4" id="KW-0597">Phosphoprotein</keyword>
<accession>A0ABV0KJG5</accession>
<keyword evidence="5" id="KW-0808">Transferase</keyword>
<dbReference type="InterPro" id="IPR003018">
    <property type="entry name" value="GAF"/>
</dbReference>
<dbReference type="InterPro" id="IPR035965">
    <property type="entry name" value="PAS-like_dom_sf"/>
</dbReference>
<keyword evidence="17" id="KW-1185">Reference proteome</keyword>